<feature type="compositionally biased region" description="Basic and acidic residues" evidence="1">
    <location>
        <begin position="340"/>
        <end position="362"/>
    </location>
</feature>
<evidence type="ECO:0000313" key="2">
    <source>
        <dbReference type="EMBL" id="ASI89890.1"/>
    </source>
</evidence>
<dbReference type="Proteomes" id="UP000197092">
    <property type="component" value="Chromosome 1"/>
</dbReference>
<dbReference type="RefSeq" id="WP_088876669.1">
    <property type="nucleotide sequence ID" value="NZ_CP018308.1"/>
</dbReference>
<dbReference type="Gene3D" id="3.30.420.380">
    <property type="match status" value="1"/>
</dbReference>
<gene>
    <name evidence="2" type="ORF">BSZ05_08930</name>
</gene>
<dbReference type="SUPFAM" id="SSF53067">
    <property type="entry name" value="Actin-like ATPase domain"/>
    <property type="match status" value="1"/>
</dbReference>
<accession>A0AAN1FFZ9</accession>
<dbReference type="KEGG" id="vsh:BSZ05_08930"/>
<dbReference type="InterPro" id="IPR043129">
    <property type="entry name" value="ATPase_NBD"/>
</dbReference>
<feature type="region of interest" description="Disordered" evidence="1">
    <location>
        <begin position="340"/>
        <end position="364"/>
    </location>
</feature>
<dbReference type="AlphaFoldDB" id="A0AAN1FFZ9"/>
<evidence type="ECO:0000256" key="1">
    <source>
        <dbReference type="SAM" id="MobiDB-lite"/>
    </source>
</evidence>
<name>A0AAN1FFZ9_9VIBR</name>
<reference evidence="3" key="1">
    <citation type="submission" date="2016-12" db="EMBL/GenBank/DDBJ databases">
        <title>Comparative genomic analysis reveals the diversity, evolution, and environmental adaptation strategies of the genus Vibrio.</title>
        <authorList>
            <person name="Lin H."/>
            <person name="Wang X."/>
            <person name="Zhang X.-H."/>
        </authorList>
    </citation>
    <scope>NUCLEOTIDE SEQUENCE [LARGE SCALE GENOMIC DNA]</scope>
    <source>
        <strain evidence="3">QT6D1</strain>
    </source>
</reference>
<dbReference type="InterPro" id="IPR016871">
    <property type="entry name" value="MSHA_biogenesis_MshI"/>
</dbReference>
<protein>
    <recommendedName>
        <fullName evidence="4">MSHA biogenesis protein MshI</fullName>
    </recommendedName>
</protein>
<sequence length="502" mass="55517">MTFKNIVARFGSEQANTSPMVVIMQSDGVFLSEKGQLKVSNCDITANNWQKALEQLLQPNATKGQSVNVVIGSDLYHTYQIDTPRIPKSEWPQALPFLLKDVISERVTEIVADGLELPSLNKTTAYVIQKSWLLQLRGVLEKLGLELAQVIPEELFWARAQKESHSAVLLQRSRFHHYRVSAFVEQLPIFHRTIRSVSGPVIQDETIGLDVDSLALELQRSLDYLSSQLKTGGVHALQVCCDEESETQLAEALTARLNVKVMPLVSERTGWSGALLAQIASEQLEGPAVNLYPSYLKPKQEHFTLARVASVMALTVTAAVAVYGYLSVSTAQLESELAHSESRADSLHDELSQQKSALESHRPSPVKVAAVERLKQETAAKKDALDAVDDYDKEQQVGYSSVMNSLATLGRNDISIQHIYLDKSNIDISGLARNASVIPNWVGQFKQEQSLVGRTFKTLKIGRNTNDVVTFELRTSPENRSLDTVVNAGEKVDATQVLEAQQ</sequence>
<evidence type="ECO:0000313" key="3">
    <source>
        <dbReference type="Proteomes" id="UP000197092"/>
    </source>
</evidence>
<dbReference type="EMBL" id="CP018308">
    <property type="protein sequence ID" value="ASI89890.1"/>
    <property type="molecule type" value="Genomic_DNA"/>
</dbReference>
<dbReference type="PIRSF" id="PIRSF028153">
    <property type="entry name" value="MSHA_biogenesis_protein_MshI"/>
    <property type="match status" value="1"/>
</dbReference>
<evidence type="ECO:0008006" key="4">
    <source>
        <dbReference type="Google" id="ProtNLM"/>
    </source>
</evidence>
<proteinExistence type="predicted"/>
<organism evidence="2 3">
    <name type="scientific">Vibrio mediterranei</name>
    <dbReference type="NCBI Taxonomy" id="689"/>
    <lineage>
        <taxon>Bacteria</taxon>
        <taxon>Pseudomonadati</taxon>
        <taxon>Pseudomonadota</taxon>
        <taxon>Gammaproteobacteria</taxon>
        <taxon>Vibrionales</taxon>
        <taxon>Vibrionaceae</taxon>
        <taxon>Vibrio</taxon>
    </lineage>
</organism>